<accession>A0A5C6E1A0</accession>
<protein>
    <submittedName>
        <fullName evidence="1">Uncharacterized protein</fullName>
    </submittedName>
</protein>
<name>A0A5C6E1A0_9BACT</name>
<keyword evidence="2" id="KW-1185">Reference proteome</keyword>
<dbReference type="EMBL" id="SJPY01000004">
    <property type="protein sequence ID" value="TWU41431.1"/>
    <property type="molecule type" value="Genomic_DNA"/>
</dbReference>
<comment type="caution">
    <text evidence="1">The sequence shown here is derived from an EMBL/GenBank/DDBJ whole genome shotgun (WGS) entry which is preliminary data.</text>
</comment>
<gene>
    <name evidence="1" type="ORF">Q31b_28780</name>
</gene>
<reference evidence="1 2" key="1">
    <citation type="submission" date="2019-02" db="EMBL/GenBank/DDBJ databases">
        <title>Deep-cultivation of Planctomycetes and their phenomic and genomic characterization uncovers novel biology.</title>
        <authorList>
            <person name="Wiegand S."/>
            <person name="Jogler M."/>
            <person name="Boedeker C."/>
            <person name="Pinto D."/>
            <person name="Vollmers J."/>
            <person name="Rivas-Marin E."/>
            <person name="Kohn T."/>
            <person name="Peeters S.H."/>
            <person name="Heuer A."/>
            <person name="Rast P."/>
            <person name="Oberbeckmann S."/>
            <person name="Bunk B."/>
            <person name="Jeske O."/>
            <person name="Meyerdierks A."/>
            <person name="Storesund J.E."/>
            <person name="Kallscheuer N."/>
            <person name="Luecker S."/>
            <person name="Lage O.M."/>
            <person name="Pohl T."/>
            <person name="Merkel B.J."/>
            <person name="Hornburger P."/>
            <person name="Mueller R.-W."/>
            <person name="Bruemmer F."/>
            <person name="Labrenz M."/>
            <person name="Spormann A.M."/>
            <person name="Op Den Camp H."/>
            <person name="Overmann J."/>
            <person name="Amann R."/>
            <person name="Jetten M.S.M."/>
            <person name="Mascher T."/>
            <person name="Medema M.H."/>
            <person name="Devos D.P."/>
            <person name="Kaster A.-K."/>
            <person name="Ovreas L."/>
            <person name="Rohde M."/>
            <person name="Galperin M.Y."/>
            <person name="Jogler C."/>
        </authorList>
    </citation>
    <scope>NUCLEOTIDE SEQUENCE [LARGE SCALE GENOMIC DNA]</scope>
    <source>
        <strain evidence="1 2">Q31b</strain>
    </source>
</reference>
<dbReference type="Proteomes" id="UP000315471">
    <property type="component" value="Unassembled WGS sequence"/>
</dbReference>
<dbReference type="AlphaFoldDB" id="A0A5C6E1A0"/>
<sequence>MMRVNRIYKHSLGDDRQKNTLRVRAPFLSTGQFFVREEHETRSKKQEARAGWDPAVIDENADTIRFGCASWEEVPKKI</sequence>
<evidence type="ECO:0000313" key="1">
    <source>
        <dbReference type="EMBL" id="TWU41431.1"/>
    </source>
</evidence>
<proteinExistence type="predicted"/>
<evidence type="ECO:0000313" key="2">
    <source>
        <dbReference type="Proteomes" id="UP000315471"/>
    </source>
</evidence>
<organism evidence="1 2">
    <name type="scientific">Novipirellula aureliae</name>
    <dbReference type="NCBI Taxonomy" id="2527966"/>
    <lineage>
        <taxon>Bacteria</taxon>
        <taxon>Pseudomonadati</taxon>
        <taxon>Planctomycetota</taxon>
        <taxon>Planctomycetia</taxon>
        <taxon>Pirellulales</taxon>
        <taxon>Pirellulaceae</taxon>
        <taxon>Novipirellula</taxon>
    </lineage>
</organism>